<dbReference type="SUPFAM" id="SSF53927">
    <property type="entry name" value="Cytidine deaminase-like"/>
    <property type="match status" value="1"/>
</dbReference>
<dbReference type="NCBIfam" id="NF004064">
    <property type="entry name" value="PRK05578.1"/>
    <property type="match status" value="1"/>
</dbReference>
<dbReference type="eggNOG" id="COG0295">
    <property type="taxonomic scope" value="Bacteria"/>
</dbReference>
<evidence type="ECO:0000256" key="3">
    <source>
        <dbReference type="ARBA" id="ARBA00006576"/>
    </source>
</evidence>
<name>K6XC83_9MICO</name>
<evidence type="ECO:0000256" key="5">
    <source>
        <dbReference type="ARBA" id="ARBA00018266"/>
    </source>
</evidence>
<dbReference type="GO" id="GO:0008270">
    <property type="term" value="F:zinc ion binding"/>
    <property type="evidence" value="ECO:0007669"/>
    <property type="project" value="UniProtKB-UniRule"/>
</dbReference>
<comment type="catalytic activity">
    <reaction evidence="11 14">
        <text>cytidine + H2O + H(+) = uridine + NH4(+)</text>
        <dbReference type="Rhea" id="RHEA:16069"/>
        <dbReference type="ChEBI" id="CHEBI:15377"/>
        <dbReference type="ChEBI" id="CHEBI:15378"/>
        <dbReference type="ChEBI" id="CHEBI:16704"/>
        <dbReference type="ChEBI" id="CHEBI:17562"/>
        <dbReference type="ChEBI" id="CHEBI:28938"/>
        <dbReference type="EC" id="3.5.4.5"/>
    </reaction>
</comment>
<evidence type="ECO:0000256" key="6">
    <source>
        <dbReference type="ARBA" id="ARBA00022723"/>
    </source>
</evidence>
<evidence type="ECO:0000256" key="11">
    <source>
        <dbReference type="ARBA" id="ARBA00049558"/>
    </source>
</evidence>
<feature type="binding site" evidence="13">
    <location>
        <position position="101"/>
    </location>
    <ligand>
        <name>Zn(2+)</name>
        <dbReference type="ChEBI" id="CHEBI:29105"/>
        <note>catalytic</note>
    </ligand>
</feature>
<dbReference type="InterPro" id="IPR006262">
    <property type="entry name" value="Cyt_deam_tetra"/>
</dbReference>
<evidence type="ECO:0000256" key="4">
    <source>
        <dbReference type="ARBA" id="ARBA00012783"/>
    </source>
</evidence>
<sequence>MSDGAQTQTPSDTELLELAREAAAHAYAPYSSFPVGAALLTIDGQVVKGCNVENASFGLTVCAERNAAGRMCAEHDPGNTDGRGIVGVAVVGLKASPCFPCGACRQVLHEFGCQYVVVEEDGGPKRYGFDQILPHGFGPDDL</sequence>
<evidence type="ECO:0000256" key="10">
    <source>
        <dbReference type="ARBA" id="ARBA00049252"/>
    </source>
</evidence>
<gene>
    <name evidence="16" type="primary">cdd</name>
    <name evidence="16" type="ORF">KILIM_038_00020</name>
</gene>
<evidence type="ECO:0000313" key="16">
    <source>
        <dbReference type="EMBL" id="GAB96414.1"/>
    </source>
</evidence>
<dbReference type="InterPro" id="IPR050202">
    <property type="entry name" value="Cyt/Deoxycyt_deaminase"/>
</dbReference>
<evidence type="ECO:0000259" key="15">
    <source>
        <dbReference type="PROSITE" id="PS51747"/>
    </source>
</evidence>
<dbReference type="STRING" id="1184609.KILIM_038_00020"/>
<organism evidence="16 17">
    <name type="scientific">Kineosphaera limosa NBRC 100340</name>
    <dbReference type="NCBI Taxonomy" id="1184609"/>
    <lineage>
        <taxon>Bacteria</taxon>
        <taxon>Bacillati</taxon>
        <taxon>Actinomycetota</taxon>
        <taxon>Actinomycetes</taxon>
        <taxon>Micrococcales</taxon>
        <taxon>Dermatophilaceae</taxon>
        <taxon>Kineosphaera</taxon>
    </lineage>
</organism>
<dbReference type="PANTHER" id="PTHR11644:SF2">
    <property type="entry name" value="CYTIDINE DEAMINASE"/>
    <property type="match status" value="1"/>
</dbReference>
<keyword evidence="8 13" id="KW-0862">Zinc</keyword>
<evidence type="ECO:0000256" key="7">
    <source>
        <dbReference type="ARBA" id="ARBA00022801"/>
    </source>
</evidence>
<evidence type="ECO:0000256" key="12">
    <source>
        <dbReference type="PIRSR" id="PIRSR606262-1"/>
    </source>
</evidence>
<dbReference type="EMBL" id="BAHD01000038">
    <property type="protein sequence ID" value="GAB96414.1"/>
    <property type="molecule type" value="Genomic_DNA"/>
</dbReference>
<feature type="active site" description="Proton donor" evidence="12">
    <location>
        <position position="64"/>
    </location>
</feature>
<evidence type="ECO:0000256" key="2">
    <source>
        <dbReference type="ARBA" id="ARBA00003949"/>
    </source>
</evidence>
<evidence type="ECO:0000256" key="14">
    <source>
        <dbReference type="RuleBase" id="RU364006"/>
    </source>
</evidence>
<keyword evidence="6 13" id="KW-0479">Metal-binding</keyword>
<dbReference type="GO" id="GO:0005829">
    <property type="term" value="C:cytosol"/>
    <property type="evidence" value="ECO:0007669"/>
    <property type="project" value="TreeGrafter"/>
</dbReference>
<comment type="similarity">
    <text evidence="3 14">Belongs to the cytidine and deoxycytidylate deaminase family.</text>
</comment>
<evidence type="ECO:0000256" key="1">
    <source>
        <dbReference type="ARBA" id="ARBA00001947"/>
    </source>
</evidence>
<evidence type="ECO:0000313" key="17">
    <source>
        <dbReference type="Proteomes" id="UP000008366"/>
    </source>
</evidence>
<dbReference type="RefSeq" id="WP_006592946.1">
    <property type="nucleotide sequence ID" value="NZ_BAHD01000038.1"/>
</dbReference>
<dbReference type="GO" id="GO:0072527">
    <property type="term" value="P:pyrimidine-containing compound metabolic process"/>
    <property type="evidence" value="ECO:0007669"/>
    <property type="project" value="UniProtKB-ARBA"/>
</dbReference>
<reference evidence="16 17" key="1">
    <citation type="submission" date="2012-08" db="EMBL/GenBank/DDBJ databases">
        <title>Whole genome shotgun sequence of Kineosphaera limosa NBRC 100340.</title>
        <authorList>
            <person name="Yoshida I."/>
            <person name="Isaki S."/>
            <person name="Hosoyama A."/>
            <person name="Tsuchikane K."/>
            <person name="Katsumata H."/>
            <person name="Ando Y."/>
            <person name="Ohji S."/>
            <person name="Hamada M."/>
            <person name="Tamura T."/>
            <person name="Yamazoe A."/>
            <person name="Yamazaki S."/>
            <person name="Fujita N."/>
        </authorList>
    </citation>
    <scope>NUCLEOTIDE SEQUENCE [LARGE SCALE GENOMIC DNA]</scope>
    <source>
        <strain evidence="16 17">NBRC 100340</strain>
    </source>
</reference>
<comment type="caution">
    <text evidence="16">The sequence shown here is derived from an EMBL/GenBank/DDBJ whole genome shotgun (WGS) entry which is preliminary data.</text>
</comment>
<feature type="binding site" evidence="13">
    <location>
        <position position="104"/>
    </location>
    <ligand>
        <name>Zn(2+)</name>
        <dbReference type="ChEBI" id="CHEBI:29105"/>
        <note>catalytic</note>
    </ligand>
</feature>
<evidence type="ECO:0000256" key="8">
    <source>
        <dbReference type="ARBA" id="ARBA00022833"/>
    </source>
</evidence>
<dbReference type="Gene3D" id="3.40.140.10">
    <property type="entry name" value="Cytidine Deaminase, domain 2"/>
    <property type="match status" value="1"/>
</dbReference>
<comment type="catalytic activity">
    <reaction evidence="10 14">
        <text>2'-deoxycytidine + H2O + H(+) = 2'-deoxyuridine + NH4(+)</text>
        <dbReference type="Rhea" id="RHEA:13433"/>
        <dbReference type="ChEBI" id="CHEBI:15377"/>
        <dbReference type="ChEBI" id="CHEBI:15378"/>
        <dbReference type="ChEBI" id="CHEBI:15698"/>
        <dbReference type="ChEBI" id="CHEBI:16450"/>
        <dbReference type="ChEBI" id="CHEBI:28938"/>
        <dbReference type="EC" id="3.5.4.5"/>
    </reaction>
</comment>
<evidence type="ECO:0000256" key="9">
    <source>
        <dbReference type="ARBA" id="ARBA00032005"/>
    </source>
</evidence>
<accession>K6XC83</accession>
<dbReference type="CDD" id="cd01283">
    <property type="entry name" value="cytidine_deaminase"/>
    <property type="match status" value="1"/>
</dbReference>
<comment type="function">
    <text evidence="2 14">This enzyme scavenges exogenous and endogenous cytidine and 2'-deoxycytidine for UMP synthesis.</text>
</comment>
<comment type="cofactor">
    <cofactor evidence="1 13 14">
        <name>Zn(2+)</name>
        <dbReference type="ChEBI" id="CHEBI:29105"/>
    </cofactor>
</comment>
<dbReference type="OrthoDB" id="9795347at2"/>
<dbReference type="EC" id="3.5.4.5" evidence="4 14"/>
<feature type="binding site" evidence="13">
    <location>
        <position position="62"/>
    </location>
    <ligand>
        <name>Zn(2+)</name>
        <dbReference type="ChEBI" id="CHEBI:29105"/>
        <note>catalytic</note>
    </ligand>
</feature>
<dbReference type="AlphaFoldDB" id="K6XC83"/>
<dbReference type="PROSITE" id="PS51747">
    <property type="entry name" value="CYT_DCMP_DEAMINASES_2"/>
    <property type="match status" value="1"/>
</dbReference>
<dbReference type="GO" id="GO:0004126">
    <property type="term" value="F:cytidine deaminase activity"/>
    <property type="evidence" value="ECO:0007669"/>
    <property type="project" value="UniProtKB-UniRule"/>
</dbReference>
<protein>
    <recommendedName>
        <fullName evidence="5 14">Cytidine deaminase</fullName>
        <ecNumber evidence="4 14">3.5.4.5</ecNumber>
    </recommendedName>
    <alternativeName>
        <fullName evidence="9 14">Cytidine aminohydrolase</fullName>
    </alternativeName>
</protein>
<keyword evidence="7 14" id="KW-0378">Hydrolase</keyword>
<dbReference type="PANTHER" id="PTHR11644">
    <property type="entry name" value="CYTIDINE DEAMINASE"/>
    <property type="match status" value="1"/>
</dbReference>
<dbReference type="InterPro" id="IPR002125">
    <property type="entry name" value="CMP_dCMP_dom"/>
</dbReference>
<dbReference type="InterPro" id="IPR016193">
    <property type="entry name" value="Cytidine_deaminase-like"/>
</dbReference>
<feature type="domain" description="CMP/dCMP-type deaminase" evidence="15">
    <location>
        <begin position="10"/>
        <end position="140"/>
    </location>
</feature>
<evidence type="ECO:0000256" key="13">
    <source>
        <dbReference type="PIRSR" id="PIRSR606262-3"/>
    </source>
</evidence>
<proteinExistence type="inferred from homology"/>
<dbReference type="Pfam" id="PF00383">
    <property type="entry name" value="dCMP_cyt_deam_1"/>
    <property type="match status" value="1"/>
</dbReference>
<keyword evidence="17" id="KW-1185">Reference proteome</keyword>
<dbReference type="Proteomes" id="UP000008366">
    <property type="component" value="Unassembled WGS sequence"/>
</dbReference>
<dbReference type="NCBIfam" id="TIGR01354">
    <property type="entry name" value="cyt_deam_tetra"/>
    <property type="match status" value="1"/>
</dbReference>
<dbReference type="GO" id="GO:0055086">
    <property type="term" value="P:nucleobase-containing small molecule metabolic process"/>
    <property type="evidence" value="ECO:0007669"/>
    <property type="project" value="UniProtKB-ARBA"/>
</dbReference>